<proteinExistence type="predicted"/>
<dbReference type="EMBL" id="AAYG02000020">
    <property type="protein sequence ID" value="EDN76982.1"/>
    <property type="molecule type" value="Genomic_DNA"/>
</dbReference>
<evidence type="ECO:0000313" key="2">
    <source>
        <dbReference type="Proteomes" id="UP000004410"/>
    </source>
</evidence>
<dbReference type="Proteomes" id="UP000004410">
    <property type="component" value="Unassembled WGS sequence"/>
</dbReference>
<sequence>MVIILLLLMKIMHTHIIQLKIITHMSKMEMVLFRVQMLVKVIGLKLRLLIKEIVLPTVIATKQRFGIMAEWLEFQPLFFVECI</sequence>
<dbReference type="PaxDb" id="411470-RUMGNA_02593"/>
<gene>
    <name evidence="1" type="ORF">RUMGNA_02593</name>
</gene>
<reference evidence="1 2" key="2">
    <citation type="submission" date="2007-06" db="EMBL/GenBank/DDBJ databases">
        <title>Draft genome sequence of Ruminococcus gnavus (ATCC 29149).</title>
        <authorList>
            <person name="Sudarsanam P."/>
            <person name="Ley R."/>
            <person name="Guruge J."/>
            <person name="Turnbaugh P.J."/>
            <person name="Mahowald M."/>
            <person name="Liep D."/>
            <person name="Gordon J."/>
        </authorList>
    </citation>
    <scope>NUCLEOTIDE SEQUENCE [LARGE SCALE GENOMIC DNA]</scope>
    <source>
        <strain evidence="1 2">ATCC 29149</strain>
    </source>
</reference>
<name>A7B4V9_MEDG7</name>
<dbReference type="AlphaFoldDB" id="A7B4V9"/>
<evidence type="ECO:0000313" key="1">
    <source>
        <dbReference type="EMBL" id="EDN76982.1"/>
    </source>
</evidence>
<accession>A7B4V9</accession>
<comment type="caution">
    <text evidence="1">The sequence shown here is derived from an EMBL/GenBank/DDBJ whole genome shotgun (WGS) entry which is preliminary data.</text>
</comment>
<organism evidence="1 2">
    <name type="scientific">Mediterraneibacter gnavus (strain ATCC 29149 / DSM 114966 / JCM 6515 / VPI C7-9)</name>
    <name type="common">Ruminococcus gnavus</name>
    <dbReference type="NCBI Taxonomy" id="411470"/>
    <lineage>
        <taxon>Bacteria</taxon>
        <taxon>Bacillati</taxon>
        <taxon>Bacillota</taxon>
        <taxon>Clostridia</taxon>
        <taxon>Lachnospirales</taxon>
        <taxon>Lachnospiraceae</taxon>
        <taxon>Mediterraneibacter</taxon>
    </lineage>
</organism>
<reference evidence="1 2" key="1">
    <citation type="submission" date="2007-04" db="EMBL/GenBank/DDBJ databases">
        <authorList>
            <person name="Fulton L."/>
            <person name="Clifton S."/>
            <person name="Fulton B."/>
            <person name="Xu J."/>
            <person name="Minx P."/>
            <person name="Pepin K.H."/>
            <person name="Johnson M."/>
            <person name="Thiruvilangam P."/>
            <person name="Bhonagiri V."/>
            <person name="Nash W.E."/>
            <person name="Mardis E.R."/>
            <person name="Wilson R.K."/>
        </authorList>
    </citation>
    <scope>NUCLEOTIDE SEQUENCE [LARGE SCALE GENOMIC DNA]</scope>
    <source>
        <strain evidence="1 2">ATCC 29149</strain>
    </source>
</reference>
<protein>
    <submittedName>
        <fullName evidence="1">Uncharacterized protein</fullName>
    </submittedName>
</protein>